<accession>A0A6I9TTP4</accession>
<dbReference type="OrthoDB" id="1885368at2759"/>
<evidence type="ECO:0000313" key="4">
    <source>
        <dbReference type="RefSeq" id="XP_011090174.1"/>
    </source>
</evidence>
<dbReference type="PANTHER" id="PTHR33882">
    <property type="entry name" value="PATHOGENIC TYPE III EFFECTOR AVIRULENCE FACTOR AVR AVRRPT-CLEAVAGE: CLEAVAGE SITE PROTEIN"/>
    <property type="match status" value="1"/>
</dbReference>
<evidence type="ECO:0000313" key="3">
    <source>
        <dbReference type="Proteomes" id="UP000504604"/>
    </source>
</evidence>
<dbReference type="GeneID" id="105170933"/>
<dbReference type="InParanoid" id="A0A6I9TTP4"/>
<dbReference type="AlphaFoldDB" id="A0A6I9TTP4"/>
<dbReference type="InterPro" id="IPR008700">
    <property type="entry name" value="TypeIII_avirulence_cleave"/>
</dbReference>
<organism evidence="3 4">
    <name type="scientific">Sesamum indicum</name>
    <name type="common">Oriental sesame</name>
    <name type="synonym">Sesamum orientale</name>
    <dbReference type="NCBI Taxonomy" id="4182"/>
    <lineage>
        <taxon>Eukaryota</taxon>
        <taxon>Viridiplantae</taxon>
        <taxon>Streptophyta</taxon>
        <taxon>Embryophyta</taxon>
        <taxon>Tracheophyta</taxon>
        <taxon>Spermatophyta</taxon>
        <taxon>Magnoliopsida</taxon>
        <taxon>eudicotyledons</taxon>
        <taxon>Gunneridae</taxon>
        <taxon>Pentapetalae</taxon>
        <taxon>asterids</taxon>
        <taxon>lamiids</taxon>
        <taxon>Lamiales</taxon>
        <taxon>Pedaliaceae</taxon>
        <taxon>Sesamum</taxon>
    </lineage>
</organism>
<feature type="domain" description="RIN4 pathogenic type III effector avirulence factor Avr cleavage site" evidence="2">
    <location>
        <begin position="8"/>
        <end position="38"/>
    </location>
</feature>
<reference evidence="4" key="1">
    <citation type="submission" date="2025-08" db="UniProtKB">
        <authorList>
            <consortium name="RefSeq"/>
        </authorList>
    </citation>
    <scope>IDENTIFICATION</scope>
</reference>
<dbReference type="Pfam" id="PF05627">
    <property type="entry name" value="AvrRpt-cleavage"/>
    <property type="match status" value="2"/>
</dbReference>
<feature type="domain" description="RIN4 pathogenic type III effector avirulence factor Avr cleavage site" evidence="2">
    <location>
        <begin position="73"/>
        <end position="104"/>
    </location>
</feature>
<keyword evidence="3" id="KW-1185">Reference proteome</keyword>
<gene>
    <name evidence="4" type="primary">LOC105170933</name>
</gene>
<proteinExistence type="predicted"/>
<dbReference type="RefSeq" id="XP_011090174.1">
    <property type="nucleotide sequence ID" value="XM_011091872.2"/>
</dbReference>
<feature type="region of interest" description="Disordered" evidence="1">
    <location>
        <begin position="1"/>
        <end position="58"/>
    </location>
</feature>
<dbReference type="KEGG" id="sind:105170933"/>
<dbReference type="Proteomes" id="UP000504604">
    <property type="component" value="Linkage group LG9"/>
</dbReference>
<dbReference type="PANTHER" id="PTHR33882:SF11">
    <property type="entry name" value="RPM1-INTERACTING PROTEIN 4 (RIN4) FAMILY PROTEIN"/>
    <property type="match status" value="1"/>
</dbReference>
<evidence type="ECO:0000259" key="2">
    <source>
        <dbReference type="Pfam" id="PF05627"/>
    </source>
</evidence>
<protein>
    <submittedName>
        <fullName evidence="4">Uncharacterized protein LOC105170933</fullName>
    </submittedName>
</protein>
<name>A0A6I9TTP4_SESIN</name>
<sequence>MENLRGKNGMSVPEFGGWDGKSETNYSVVFSQARANKKKHKSELPTRNSHGNEFELLPQDRDDVEAFSATKNQMSVPQFGGWDGKAQNETNYSVVFTHARAHKKKHKSELPPRNSLGNEFEFPTLHPNEGVVFSTMPKKKKEKKTKTWFSCFATY</sequence>
<feature type="region of interest" description="Disordered" evidence="1">
    <location>
        <begin position="101"/>
        <end position="122"/>
    </location>
</feature>
<evidence type="ECO:0000256" key="1">
    <source>
        <dbReference type="SAM" id="MobiDB-lite"/>
    </source>
</evidence>
<feature type="compositionally biased region" description="Polar residues" evidence="1">
    <location>
        <begin position="23"/>
        <end position="34"/>
    </location>
</feature>